<dbReference type="InterPro" id="IPR024618">
    <property type="entry name" value="DUF3857"/>
</dbReference>
<evidence type="ECO:0000313" key="5">
    <source>
        <dbReference type="Proteomes" id="UP001491349"/>
    </source>
</evidence>
<protein>
    <submittedName>
        <fullName evidence="4">DUF3857 domain-containing protein</fullName>
    </submittedName>
</protein>
<evidence type="ECO:0000259" key="3">
    <source>
        <dbReference type="Pfam" id="PF12969"/>
    </source>
</evidence>
<dbReference type="Gene3D" id="2.60.120.1130">
    <property type="match status" value="1"/>
</dbReference>
<evidence type="ECO:0000256" key="1">
    <source>
        <dbReference type="SAM" id="SignalP"/>
    </source>
</evidence>
<keyword evidence="5" id="KW-1185">Reference proteome</keyword>
<feature type="chain" id="PRO_5045923437" evidence="1">
    <location>
        <begin position="19"/>
        <end position="668"/>
    </location>
</feature>
<gene>
    <name evidence="4" type="ORF">WMW71_03820</name>
</gene>
<feature type="signal peptide" evidence="1">
    <location>
        <begin position="1"/>
        <end position="18"/>
    </location>
</feature>
<sequence length="668" mass="76414">MKKLLITTLLLISGFIFAQKKDLGKVTIEELNEKISPIDSSAVAAFLIKNCDVKFIYSEINGFSVVKTFKIKIKIYKKEGYEWANHSIGYYTGSNGRDKLNFSNAVTYNLVNGKIEKSKLKSDGEFEEKANEFWSRKKITLPNVKEGSIIEYEAELVSERLNSIDEWYFQSSIPVVYSELKTIIPEYYNYNVMSSGFLTPVVSKDRTTKTHNITSKERVTNGRAVSTSYSSNEFSYAENKTLFVLQNIPALNDESYVNNIKNYTAGVKYELASIQYPNEPIKNLTTDWETVVKSIYENDYFGPELNKTGYFEKDLEAVLNGITNPDERLAAVFNFVKSRMNWNEMYSYSCNDGVKKAYQEKKGNAAEINLMLTSMLRHAGIDANPILISTRSNGISLFPSRTAFDYVISGVELNNQVVLLDATNKFSLPNILPIRDLNWFGRIIRKNGSSAEINLMPKFNSKDVVNIMASISSDGNIIGKIRDQYLDYNAFVYRVNYHDVTKESYIEKLEKRHQGLEIDEFEVLNTNDLSKPVVENYSFTSTNSVEIIGDKMYVSPFMFFTTTENPFKQETREYPIDFVYPNQDKYNINLTIPEGYVVETMPQPKAVSMPQETGSFKYNLSNNGNQIQIIFTLDINQAIIGSEYYDALKNFYKEIINKQTEKIVLKKA</sequence>
<dbReference type="Pfam" id="PF01841">
    <property type="entry name" value="Transglut_core"/>
    <property type="match status" value="1"/>
</dbReference>
<dbReference type="Gene3D" id="3.10.620.30">
    <property type="match status" value="1"/>
</dbReference>
<feature type="domain" description="Transglutaminase-like" evidence="2">
    <location>
        <begin position="319"/>
        <end position="386"/>
    </location>
</feature>
<dbReference type="Gene3D" id="2.60.40.3140">
    <property type="match status" value="1"/>
</dbReference>
<evidence type="ECO:0000313" key="4">
    <source>
        <dbReference type="EMBL" id="MEK8179459.1"/>
    </source>
</evidence>
<evidence type="ECO:0000259" key="2">
    <source>
        <dbReference type="Pfam" id="PF01841"/>
    </source>
</evidence>
<dbReference type="InterPro" id="IPR002931">
    <property type="entry name" value="Transglutaminase-like"/>
</dbReference>
<dbReference type="RefSeq" id="WP_187659572.1">
    <property type="nucleotide sequence ID" value="NZ_JACTAB010000001.1"/>
</dbReference>
<dbReference type="EMBL" id="JBBPCB010000001">
    <property type="protein sequence ID" value="MEK8179459.1"/>
    <property type="molecule type" value="Genomic_DNA"/>
</dbReference>
<comment type="caution">
    <text evidence="4">The sequence shown here is derived from an EMBL/GenBank/DDBJ whole genome shotgun (WGS) entry which is preliminary data.</text>
</comment>
<proteinExistence type="predicted"/>
<feature type="domain" description="DUF3857" evidence="3">
    <location>
        <begin position="66"/>
        <end position="212"/>
    </location>
</feature>
<dbReference type="Pfam" id="PF12969">
    <property type="entry name" value="DUF3857"/>
    <property type="match status" value="1"/>
</dbReference>
<accession>A0ABU9DYK2</accession>
<reference evidence="4 5" key="1">
    <citation type="submission" date="2024-04" db="EMBL/GenBank/DDBJ databases">
        <title>draft genome sequnece of Flavobacterium buctense JCM 30750.</title>
        <authorList>
            <person name="Kim D.-U."/>
        </authorList>
    </citation>
    <scope>NUCLEOTIDE SEQUENCE [LARGE SCALE GENOMIC DNA]</scope>
    <source>
        <strain evidence="4 5">JCM 30750</strain>
    </source>
</reference>
<keyword evidence="1" id="KW-0732">Signal</keyword>
<name>A0ABU9DYK2_9FLAO</name>
<dbReference type="Proteomes" id="UP001491349">
    <property type="component" value="Unassembled WGS sequence"/>
</dbReference>
<organism evidence="4 5">
    <name type="scientific">Flavobacterium buctense</name>
    <dbReference type="NCBI Taxonomy" id="1648146"/>
    <lineage>
        <taxon>Bacteria</taxon>
        <taxon>Pseudomonadati</taxon>
        <taxon>Bacteroidota</taxon>
        <taxon>Flavobacteriia</taxon>
        <taxon>Flavobacteriales</taxon>
        <taxon>Flavobacteriaceae</taxon>
        <taxon>Flavobacterium</taxon>
    </lineage>
</organism>